<dbReference type="EMBL" id="BMHA01000014">
    <property type="protein sequence ID" value="GGI09199.1"/>
    <property type="molecule type" value="Genomic_DNA"/>
</dbReference>
<dbReference type="InterPro" id="IPR005302">
    <property type="entry name" value="MoCF_Sase_C"/>
</dbReference>
<dbReference type="GO" id="GO:0003824">
    <property type="term" value="F:catalytic activity"/>
    <property type="evidence" value="ECO:0007669"/>
    <property type="project" value="InterPro"/>
</dbReference>
<organism evidence="2 3">
    <name type="scientific">Egicoccus halophilus</name>
    <dbReference type="NCBI Taxonomy" id="1670830"/>
    <lineage>
        <taxon>Bacteria</taxon>
        <taxon>Bacillati</taxon>
        <taxon>Actinomycetota</taxon>
        <taxon>Nitriliruptoria</taxon>
        <taxon>Egicoccales</taxon>
        <taxon>Egicoccaceae</taxon>
        <taxon>Egicoccus</taxon>
    </lineage>
</organism>
<name>A0A8J3ACX9_9ACTN</name>
<evidence type="ECO:0000259" key="1">
    <source>
        <dbReference type="PROSITE" id="PS51340"/>
    </source>
</evidence>
<dbReference type="InterPro" id="IPR011037">
    <property type="entry name" value="Pyrv_Knase-like_insert_dom_sf"/>
</dbReference>
<dbReference type="InterPro" id="IPR052353">
    <property type="entry name" value="Benzoxazolinone_Detox_Enz"/>
</dbReference>
<dbReference type="PANTHER" id="PTHR30212">
    <property type="entry name" value="PROTEIN YIIM"/>
    <property type="match status" value="1"/>
</dbReference>
<protein>
    <submittedName>
        <fullName evidence="2">Sulfurase</fullName>
    </submittedName>
</protein>
<dbReference type="OrthoDB" id="9786134at2"/>
<evidence type="ECO:0000313" key="3">
    <source>
        <dbReference type="Proteomes" id="UP000650511"/>
    </source>
</evidence>
<reference evidence="2" key="1">
    <citation type="journal article" date="2014" name="Int. J. Syst. Evol. Microbiol.">
        <title>Complete genome sequence of Corynebacterium casei LMG S-19264T (=DSM 44701T), isolated from a smear-ripened cheese.</title>
        <authorList>
            <consortium name="US DOE Joint Genome Institute (JGI-PGF)"/>
            <person name="Walter F."/>
            <person name="Albersmeier A."/>
            <person name="Kalinowski J."/>
            <person name="Ruckert C."/>
        </authorList>
    </citation>
    <scope>NUCLEOTIDE SEQUENCE</scope>
    <source>
        <strain evidence="2">CGMCC 1.14988</strain>
    </source>
</reference>
<reference evidence="2" key="2">
    <citation type="submission" date="2020-09" db="EMBL/GenBank/DDBJ databases">
        <authorList>
            <person name="Sun Q."/>
            <person name="Zhou Y."/>
        </authorList>
    </citation>
    <scope>NUCLEOTIDE SEQUENCE</scope>
    <source>
        <strain evidence="2">CGMCC 1.14988</strain>
    </source>
</reference>
<gene>
    <name evidence="2" type="ORF">GCM10011354_32890</name>
</gene>
<dbReference type="PROSITE" id="PS51340">
    <property type="entry name" value="MOSC"/>
    <property type="match status" value="1"/>
</dbReference>
<dbReference type="GO" id="GO:0030170">
    <property type="term" value="F:pyridoxal phosphate binding"/>
    <property type="evidence" value="ECO:0007669"/>
    <property type="project" value="InterPro"/>
</dbReference>
<dbReference type="Proteomes" id="UP000650511">
    <property type="component" value="Unassembled WGS sequence"/>
</dbReference>
<sequence>MGDAHAVNPSTAHVLAVCVGRARPTAHSTVGATAIDKRPVDGPVIADVAGLAGDEQSDRTFHGGLDQALYAYAQEDADAWAAELDRDLPPGVFGENLRVVGLEVSHARIGEVWRIGGCTVQVTAPRTPCRTFAAFWDVPDLVRRFLAAGRPGAYLRVLVPGPIQAGDQVLLVEAPPTDVTVAEVVRIFTRDRAEATRLVGLPGLSERLTNWAAARTTGRTV</sequence>
<dbReference type="PANTHER" id="PTHR30212:SF2">
    <property type="entry name" value="PROTEIN YIIM"/>
    <property type="match status" value="1"/>
</dbReference>
<comment type="caution">
    <text evidence="2">The sequence shown here is derived from an EMBL/GenBank/DDBJ whole genome shotgun (WGS) entry which is preliminary data.</text>
</comment>
<dbReference type="SUPFAM" id="SSF50800">
    <property type="entry name" value="PK beta-barrel domain-like"/>
    <property type="match status" value="1"/>
</dbReference>
<feature type="domain" description="MOSC" evidence="1">
    <location>
        <begin position="38"/>
        <end position="172"/>
    </location>
</feature>
<keyword evidence="3" id="KW-1185">Reference proteome</keyword>
<dbReference type="Gene3D" id="2.40.33.20">
    <property type="entry name" value="PK beta-barrel domain-like"/>
    <property type="match status" value="1"/>
</dbReference>
<evidence type="ECO:0000313" key="2">
    <source>
        <dbReference type="EMBL" id="GGI09199.1"/>
    </source>
</evidence>
<dbReference type="RefSeq" id="WP_130650272.1">
    <property type="nucleotide sequence ID" value="NZ_BMHA01000014.1"/>
</dbReference>
<proteinExistence type="predicted"/>
<dbReference type="GO" id="GO:0030151">
    <property type="term" value="F:molybdenum ion binding"/>
    <property type="evidence" value="ECO:0007669"/>
    <property type="project" value="InterPro"/>
</dbReference>
<dbReference type="Pfam" id="PF03473">
    <property type="entry name" value="MOSC"/>
    <property type="match status" value="1"/>
</dbReference>
<accession>A0A8J3ACX9</accession>
<dbReference type="AlphaFoldDB" id="A0A8J3ACX9"/>